<evidence type="ECO:0008006" key="4">
    <source>
        <dbReference type="Google" id="ProtNLM"/>
    </source>
</evidence>
<dbReference type="AlphaFoldDB" id="A0A1H1Z9C7"/>
<dbReference type="InterPro" id="IPR025347">
    <property type="entry name" value="DUF4251"/>
</dbReference>
<reference evidence="2 3" key="1">
    <citation type="submission" date="2016-10" db="EMBL/GenBank/DDBJ databases">
        <authorList>
            <person name="de Groot N.N."/>
        </authorList>
    </citation>
    <scope>NUCLEOTIDE SEQUENCE [LARGE SCALE GENOMIC DNA]</scope>
    <source>
        <strain evidence="2 3">MP1X4</strain>
    </source>
</reference>
<dbReference type="OrthoDB" id="1097715at2"/>
<dbReference type="RefSeq" id="WP_091374398.1">
    <property type="nucleotide sequence ID" value="NZ_LT629740.1"/>
</dbReference>
<accession>A0A1H1Z9C7</accession>
<dbReference type="Pfam" id="PF14059">
    <property type="entry name" value="DUF4251"/>
    <property type="match status" value="1"/>
</dbReference>
<dbReference type="EMBL" id="LT629740">
    <property type="protein sequence ID" value="SDT30270.1"/>
    <property type="molecule type" value="Genomic_DNA"/>
</dbReference>
<evidence type="ECO:0000313" key="2">
    <source>
        <dbReference type="EMBL" id="SDT30270.1"/>
    </source>
</evidence>
<name>A0A1H1Z9C7_MUCMA</name>
<protein>
    <recommendedName>
        <fullName evidence="4">DUF4251 domain-containing protein</fullName>
    </recommendedName>
</protein>
<evidence type="ECO:0000256" key="1">
    <source>
        <dbReference type="SAM" id="SignalP"/>
    </source>
</evidence>
<organism evidence="2 3">
    <name type="scientific">Mucilaginibacter mallensis</name>
    <dbReference type="NCBI Taxonomy" id="652787"/>
    <lineage>
        <taxon>Bacteria</taxon>
        <taxon>Pseudomonadati</taxon>
        <taxon>Bacteroidota</taxon>
        <taxon>Sphingobacteriia</taxon>
        <taxon>Sphingobacteriales</taxon>
        <taxon>Sphingobacteriaceae</taxon>
        <taxon>Mucilaginibacter</taxon>
    </lineage>
</organism>
<keyword evidence="3" id="KW-1185">Reference proteome</keyword>
<gene>
    <name evidence="2" type="ORF">SAMN05216490_3019</name>
</gene>
<sequence>MKTLVSSAFIIALLLIVGTTNAQQTDKQAKEQAKAASIKSKIDAQRYTFVAQYALPLRGGQKYLTSDYDLKVRKDSVIAYLPYFGRAYMDVPYGATDDGVKFTSTKFTYVVTPKKKGGWTITITLQDVRRTSKLNIDIFTNGTASVQALSNGRDAISFSGYIKDDKKK</sequence>
<dbReference type="Gene3D" id="2.40.128.410">
    <property type="match status" value="1"/>
</dbReference>
<dbReference type="Proteomes" id="UP000199679">
    <property type="component" value="Chromosome I"/>
</dbReference>
<evidence type="ECO:0000313" key="3">
    <source>
        <dbReference type="Proteomes" id="UP000199679"/>
    </source>
</evidence>
<dbReference type="STRING" id="652787.SAMN05216490_3019"/>
<keyword evidence="1" id="KW-0732">Signal</keyword>
<proteinExistence type="predicted"/>
<feature type="signal peptide" evidence="1">
    <location>
        <begin position="1"/>
        <end position="22"/>
    </location>
</feature>
<feature type="chain" id="PRO_5009267428" description="DUF4251 domain-containing protein" evidence="1">
    <location>
        <begin position="23"/>
        <end position="168"/>
    </location>
</feature>